<sequence>MVKILPTLAVLSLSVSVTLGHGTHNLEKRATATCSTVYKAVAAGFYPALDCAPFVQDPQVQTWLKLVDFTKTPVFPPSNKGACPTDLTTIPKDQCWWTCQKCEAPGDITSCPKTGTWGLTYD</sequence>
<dbReference type="Proteomes" id="UP000749646">
    <property type="component" value="Unassembled WGS sequence"/>
</dbReference>
<dbReference type="AlphaFoldDB" id="A0A9P6ILM6"/>
<name>A0A9P6ILM6_9FUNG</name>
<feature type="chain" id="PRO_5040344411" evidence="1">
    <location>
        <begin position="21"/>
        <end position="122"/>
    </location>
</feature>
<keyword evidence="1" id="KW-0732">Signal</keyword>
<evidence type="ECO:0000313" key="3">
    <source>
        <dbReference type="Proteomes" id="UP000749646"/>
    </source>
</evidence>
<evidence type="ECO:0000256" key="1">
    <source>
        <dbReference type="SAM" id="SignalP"/>
    </source>
</evidence>
<organism evidence="2 3">
    <name type="scientific">Modicella reniformis</name>
    <dbReference type="NCBI Taxonomy" id="1440133"/>
    <lineage>
        <taxon>Eukaryota</taxon>
        <taxon>Fungi</taxon>
        <taxon>Fungi incertae sedis</taxon>
        <taxon>Mucoromycota</taxon>
        <taxon>Mortierellomycotina</taxon>
        <taxon>Mortierellomycetes</taxon>
        <taxon>Mortierellales</taxon>
        <taxon>Mortierellaceae</taxon>
        <taxon>Modicella</taxon>
    </lineage>
</organism>
<dbReference type="OrthoDB" id="2387291at2759"/>
<reference evidence="2" key="1">
    <citation type="journal article" date="2020" name="Fungal Divers.">
        <title>Resolving the Mortierellaceae phylogeny through synthesis of multi-gene phylogenetics and phylogenomics.</title>
        <authorList>
            <person name="Vandepol N."/>
            <person name="Liber J."/>
            <person name="Desiro A."/>
            <person name="Na H."/>
            <person name="Kennedy M."/>
            <person name="Barry K."/>
            <person name="Grigoriev I.V."/>
            <person name="Miller A.N."/>
            <person name="O'Donnell K."/>
            <person name="Stajich J.E."/>
            <person name="Bonito G."/>
        </authorList>
    </citation>
    <scope>NUCLEOTIDE SEQUENCE</scope>
    <source>
        <strain evidence="2">MES-2147</strain>
    </source>
</reference>
<feature type="non-terminal residue" evidence="2">
    <location>
        <position position="122"/>
    </location>
</feature>
<gene>
    <name evidence="2" type="ORF">BGZ65_009421</name>
</gene>
<feature type="signal peptide" evidence="1">
    <location>
        <begin position="1"/>
        <end position="20"/>
    </location>
</feature>
<accession>A0A9P6ILM6</accession>
<keyword evidence="3" id="KW-1185">Reference proteome</keyword>
<comment type="caution">
    <text evidence="2">The sequence shown here is derived from an EMBL/GenBank/DDBJ whole genome shotgun (WGS) entry which is preliminary data.</text>
</comment>
<dbReference type="EMBL" id="JAAAHW010010816">
    <property type="protein sequence ID" value="KAF9922641.1"/>
    <property type="molecule type" value="Genomic_DNA"/>
</dbReference>
<protein>
    <submittedName>
        <fullName evidence="2">Uncharacterized protein</fullName>
    </submittedName>
</protein>
<proteinExistence type="predicted"/>
<evidence type="ECO:0000313" key="2">
    <source>
        <dbReference type="EMBL" id="KAF9922641.1"/>
    </source>
</evidence>